<dbReference type="SMART" id="SM00463">
    <property type="entry name" value="SMR"/>
    <property type="match status" value="1"/>
</dbReference>
<organism evidence="3 4">
    <name type="scientific">Roseiterribacter gracilis</name>
    <dbReference type="NCBI Taxonomy" id="2812848"/>
    <lineage>
        <taxon>Bacteria</taxon>
        <taxon>Pseudomonadati</taxon>
        <taxon>Pseudomonadota</taxon>
        <taxon>Alphaproteobacteria</taxon>
        <taxon>Rhodospirillales</taxon>
        <taxon>Roseiterribacteraceae</taxon>
        <taxon>Roseiterribacter</taxon>
    </lineage>
</organism>
<accession>A0A8S8XHN7</accession>
<dbReference type="AlphaFoldDB" id="A0A8S8XHN7"/>
<evidence type="ECO:0000259" key="2">
    <source>
        <dbReference type="PROSITE" id="PS50828"/>
    </source>
</evidence>
<evidence type="ECO:0000313" key="4">
    <source>
        <dbReference type="Proteomes" id="UP000681075"/>
    </source>
</evidence>
<comment type="caution">
    <text evidence="3">The sequence shown here is derived from an EMBL/GenBank/DDBJ whole genome shotgun (WGS) entry which is preliminary data.</text>
</comment>
<dbReference type="PANTHER" id="PTHR35562:SF2">
    <property type="entry name" value="DNA ENDONUCLEASE SMRA-RELATED"/>
    <property type="match status" value="1"/>
</dbReference>
<dbReference type="InterPro" id="IPR002625">
    <property type="entry name" value="Smr_dom"/>
</dbReference>
<sequence>MKKRAASDDEKALWRAVTHDVKPLARPRRVRITAKTEAAAPPPPPAPPAKQSKPAKPAKHAATMTAPPKPAPPAKPNPGLDRATEAKFRAGKMAIAAKLDLHGLTQREAHGELLAFLESAVRAGRRCVLVITGKGPGSPSQGILKRAVPRWIASSSAAGQILATSTAQPKHGGDGALYVLLRRKRD</sequence>
<reference evidence="3" key="1">
    <citation type="submission" date="2021-02" db="EMBL/GenBank/DDBJ databases">
        <title>Genome sequence of Rhodospirillales sp. strain TMPK1 isolated from soil.</title>
        <authorList>
            <person name="Nakai R."/>
            <person name="Kusada H."/>
            <person name="Tamaki H."/>
        </authorList>
    </citation>
    <scope>NUCLEOTIDE SEQUENCE</scope>
    <source>
        <strain evidence="3">TMPK1</strain>
    </source>
</reference>
<protein>
    <recommendedName>
        <fullName evidence="2">Smr domain-containing protein</fullName>
    </recommendedName>
</protein>
<gene>
    <name evidence="3" type="ORF">TMPK1_29620</name>
</gene>
<feature type="compositionally biased region" description="Low complexity" evidence="1">
    <location>
        <begin position="49"/>
        <end position="66"/>
    </location>
</feature>
<feature type="compositionally biased region" description="Pro residues" evidence="1">
    <location>
        <begin position="67"/>
        <end position="76"/>
    </location>
</feature>
<feature type="region of interest" description="Disordered" evidence="1">
    <location>
        <begin position="1"/>
        <end position="82"/>
    </location>
</feature>
<dbReference type="PANTHER" id="PTHR35562">
    <property type="entry name" value="DNA ENDONUCLEASE SMRA-RELATED"/>
    <property type="match status" value="1"/>
</dbReference>
<name>A0A8S8XHN7_9PROT</name>
<dbReference type="PROSITE" id="PS50828">
    <property type="entry name" value="SMR"/>
    <property type="match status" value="1"/>
</dbReference>
<feature type="compositionally biased region" description="Basic and acidic residues" evidence="1">
    <location>
        <begin position="1"/>
        <end position="23"/>
    </location>
</feature>
<dbReference type="Proteomes" id="UP000681075">
    <property type="component" value="Unassembled WGS sequence"/>
</dbReference>
<proteinExistence type="predicted"/>
<feature type="domain" description="Smr" evidence="2">
    <location>
        <begin position="99"/>
        <end position="182"/>
    </location>
</feature>
<dbReference type="SUPFAM" id="SSF160443">
    <property type="entry name" value="SMR domain-like"/>
    <property type="match status" value="1"/>
</dbReference>
<evidence type="ECO:0000313" key="3">
    <source>
        <dbReference type="EMBL" id="GIL40725.1"/>
    </source>
</evidence>
<evidence type="ECO:0000256" key="1">
    <source>
        <dbReference type="SAM" id="MobiDB-lite"/>
    </source>
</evidence>
<dbReference type="RefSeq" id="WP_420243905.1">
    <property type="nucleotide sequence ID" value="NZ_BOPV01000001.1"/>
</dbReference>
<keyword evidence="4" id="KW-1185">Reference proteome</keyword>
<dbReference type="InterPro" id="IPR036063">
    <property type="entry name" value="Smr_dom_sf"/>
</dbReference>
<dbReference type="Gene3D" id="3.30.1370.110">
    <property type="match status" value="1"/>
</dbReference>
<dbReference type="EMBL" id="BOPV01000001">
    <property type="protein sequence ID" value="GIL40725.1"/>
    <property type="molecule type" value="Genomic_DNA"/>
</dbReference>
<dbReference type="Pfam" id="PF01713">
    <property type="entry name" value="Smr"/>
    <property type="match status" value="1"/>
</dbReference>